<organism evidence="2 3">
    <name type="scientific">Gymnopilus dilepis</name>
    <dbReference type="NCBI Taxonomy" id="231916"/>
    <lineage>
        <taxon>Eukaryota</taxon>
        <taxon>Fungi</taxon>
        <taxon>Dikarya</taxon>
        <taxon>Basidiomycota</taxon>
        <taxon>Agaricomycotina</taxon>
        <taxon>Agaricomycetes</taxon>
        <taxon>Agaricomycetidae</taxon>
        <taxon>Agaricales</taxon>
        <taxon>Agaricineae</taxon>
        <taxon>Hymenogastraceae</taxon>
        <taxon>Gymnopilus</taxon>
    </lineage>
</organism>
<proteinExistence type="predicted"/>
<sequence>MDVPQDYVLKDIWESRVASYVWGEASSLRSELDDFAYEVYDLYLGSFWANNVYLEVTSIASPVIIACSDVGEKGEVVASEGFIRLATIFWAFSVNVRIPVHFLRETLLIAWQIESTPSHLFPGYSTIQTSVPVSTLLLVQCYSRFEYGTLDDCGRDTGHEIVQIYTVIKFGASIAETSYVPSPGTPILGCLTAPNLAGVGVTVGWVVSIIGAAIYFLMTVAKFYQSAAEARRCGHTVRFPPLAKAFIPINSVALVAGDVSASFVPGPFVALYEPWMAASLVVAGSRLLLNLRAAAFHEGTITDTTFESVLRGLDQEENSLEPV</sequence>
<dbReference type="AlphaFoldDB" id="A0A409Y0P4"/>
<dbReference type="OrthoDB" id="2952413at2759"/>
<gene>
    <name evidence="2" type="ORF">CVT26_006309</name>
</gene>
<keyword evidence="1" id="KW-1133">Transmembrane helix</keyword>
<feature type="transmembrane region" description="Helical" evidence="1">
    <location>
        <begin position="196"/>
        <end position="217"/>
    </location>
</feature>
<keyword evidence="1" id="KW-0472">Membrane</keyword>
<protein>
    <submittedName>
        <fullName evidence="2">Uncharacterized protein</fullName>
    </submittedName>
</protein>
<dbReference type="InParanoid" id="A0A409Y0P4"/>
<dbReference type="EMBL" id="NHYE01001351">
    <property type="protein sequence ID" value="PPQ96580.1"/>
    <property type="molecule type" value="Genomic_DNA"/>
</dbReference>
<accession>A0A409Y0P4</accession>
<evidence type="ECO:0000256" key="1">
    <source>
        <dbReference type="SAM" id="Phobius"/>
    </source>
</evidence>
<evidence type="ECO:0000313" key="3">
    <source>
        <dbReference type="Proteomes" id="UP000284706"/>
    </source>
</evidence>
<name>A0A409Y0P4_9AGAR</name>
<comment type="caution">
    <text evidence="2">The sequence shown here is derived from an EMBL/GenBank/DDBJ whole genome shotgun (WGS) entry which is preliminary data.</text>
</comment>
<evidence type="ECO:0000313" key="2">
    <source>
        <dbReference type="EMBL" id="PPQ96580.1"/>
    </source>
</evidence>
<keyword evidence="3" id="KW-1185">Reference proteome</keyword>
<reference evidence="2 3" key="1">
    <citation type="journal article" date="2018" name="Evol. Lett.">
        <title>Horizontal gene cluster transfer increased hallucinogenic mushroom diversity.</title>
        <authorList>
            <person name="Reynolds H.T."/>
            <person name="Vijayakumar V."/>
            <person name="Gluck-Thaler E."/>
            <person name="Korotkin H.B."/>
            <person name="Matheny P.B."/>
            <person name="Slot J.C."/>
        </authorList>
    </citation>
    <scope>NUCLEOTIDE SEQUENCE [LARGE SCALE GENOMIC DNA]</scope>
    <source>
        <strain evidence="2 3">SRW20</strain>
    </source>
</reference>
<keyword evidence="1" id="KW-0812">Transmembrane</keyword>
<dbReference type="Proteomes" id="UP000284706">
    <property type="component" value="Unassembled WGS sequence"/>
</dbReference>